<keyword evidence="4 6" id="KW-0694">RNA-binding</keyword>
<dbReference type="GO" id="GO:0005737">
    <property type="term" value="C:cytoplasm"/>
    <property type="evidence" value="ECO:0007669"/>
    <property type="project" value="TreeGrafter"/>
</dbReference>
<evidence type="ECO:0000313" key="10">
    <source>
        <dbReference type="Proteomes" id="UP000613740"/>
    </source>
</evidence>
<gene>
    <name evidence="9" type="ORF">HYH02_008281</name>
</gene>
<name>A0A835WGG3_9CHLO</name>
<keyword evidence="2" id="KW-0507">mRNA processing</keyword>
<evidence type="ECO:0000256" key="2">
    <source>
        <dbReference type="ARBA" id="ARBA00022664"/>
    </source>
</evidence>
<feature type="domain" description="RRM" evidence="8">
    <location>
        <begin position="55"/>
        <end position="133"/>
    </location>
</feature>
<dbReference type="PROSITE" id="PS50102">
    <property type="entry name" value="RRM"/>
    <property type="match status" value="1"/>
</dbReference>
<dbReference type="AlphaFoldDB" id="A0A835WGG3"/>
<dbReference type="PANTHER" id="PTHR23003">
    <property type="entry name" value="RNA RECOGNITION MOTIF RRM DOMAIN CONTAINING PROTEIN"/>
    <property type="match status" value="1"/>
</dbReference>
<feature type="compositionally biased region" description="Basic and acidic residues" evidence="7">
    <location>
        <begin position="42"/>
        <end position="54"/>
    </location>
</feature>
<dbReference type="InterPro" id="IPR000504">
    <property type="entry name" value="RRM_dom"/>
</dbReference>
<evidence type="ECO:0000256" key="6">
    <source>
        <dbReference type="PROSITE-ProRule" id="PRU00176"/>
    </source>
</evidence>
<dbReference type="Gene3D" id="3.30.70.330">
    <property type="match status" value="1"/>
</dbReference>
<feature type="region of interest" description="Disordered" evidence="7">
    <location>
        <begin position="1"/>
        <end position="54"/>
    </location>
</feature>
<accession>A0A835WGG3</accession>
<dbReference type="GO" id="GO:0006397">
    <property type="term" value="P:mRNA processing"/>
    <property type="evidence" value="ECO:0007669"/>
    <property type="project" value="UniProtKB-KW"/>
</dbReference>
<dbReference type="InterPro" id="IPR050374">
    <property type="entry name" value="RRT5_SRSF_SR"/>
</dbReference>
<dbReference type="GO" id="GO:0003729">
    <property type="term" value="F:mRNA binding"/>
    <property type="evidence" value="ECO:0007669"/>
    <property type="project" value="TreeGrafter"/>
</dbReference>
<dbReference type="Pfam" id="PF00076">
    <property type="entry name" value="RRM_1"/>
    <property type="match status" value="1"/>
</dbReference>
<dbReference type="Proteomes" id="UP000613740">
    <property type="component" value="Unassembled WGS sequence"/>
</dbReference>
<dbReference type="InterPro" id="IPR012677">
    <property type="entry name" value="Nucleotide-bd_a/b_plait_sf"/>
</dbReference>
<keyword evidence="3" id="KW-0677">Repeat</keyword>
<reference evidence="9" key="1">
    <citation type="journal article" date="2020" name="bioRxiv">
        <title>Comparative genomics of Chlamydomonas.</title>
        <authorList>
            <person name="Craig R.J."/>
            <person name="Hasan A.R."/>
            <person name="Ness R.W."/>
            <person name="Keightley P.D."/>
        </authorList>
    </citation>
    <scope>NUCLEOTIDE SEQUENCE</scope>
    <source>
        <strain evidence="9">CCAP 11/173</strain>
    </source>
</reference>
<comment type="caution">
    <text evidence="9">The sequence shown here is derived from an EMBL/GenBank/DDBJ whole genome shotgun (WGS) entry which is preliminary data.</text>
</comment>
<dbReference type="GO" id="GO:0005634">
    <property type="term" value="C:nucleus"/>
    <property type="evidence" value="ECO:0007669"/>
    <property type="project" value="UniProtKB-SubCell"/>
</dbReference>
<feature type="compositionally biased region" description="Basic and acidic residues" evidence="7">
    <location>
        <begin position="1"/>
        <end position="35"/>
    </location>
</feature>
<evidence type="ECO:0000256" key="4">
    <source>
        <dbReference type="ARBA" id="ARBA00022884"/>
    </source>
</evidence>
<evidence type="ECO:0000256" key="1">
    <source>
        <dbReference type="ARBA" id="ARBA00004123"/>
    </source>
</evidence>
<sequence length="252" mass="28555">MSEQVPSKEDRDRDSQKEYAPSKDYAEKYPPREPRGGGGHTGGRDYPKSNSGRDNKIYVGGLNFSATKDDIYDVFSEAGKVINIQLVVDHETQRSKGYAFVTFADEDAYLYALRKMNGVQVKGRSVVVNKALNPEEKAQFEREKGTQHRDRDDAPQRRPYHSERPHYERPPGPKVKGYRVTVYGLPESYTWRELKDFLRTQTNAQPTYANIERPGVGYYSGVLDWRWYLSCMVNGMLGAPVLGISCVVGAVS</sequence>
<evidence type="ECO:0000256" key="5">
    <source>
        <dbReference type="ARBA" id="ARBA00023242"/>
    </source>
</evidence>
<organism evidence="9 10">
    <name type="scientific">Chlamydomonas schloesseri</name>
    <dbReference type="NCBI Taxonomy" id="2026947"/>
    <lineage>
        <taxon>Eukaryota</taxon>
        <taxon>Viridiplantae</taxon>
        <taxon>Chlorophyta</taxon>
        <taxon>core chlorophytes</taxon>
        <taxon>Chlorophyceae</taxon>
        <taxon>CS clade</taxon>
        <taxon>Chlamydomonadales</taxon>
        <taxon>Chlamydomonadaceae</taxon>
        <taxon>Chlamydomonas</taxon>
    </lineage>
</organism>
<comment type="subcellular location">
    <subcellularLocation>
        <location evidence="1">Nucleus</location>
    </subcellularLocation>
</comment>
<dbReference type="SUPFAM" id="SSF54928">
    <property type="entry name" value="RNA-binding domain, RBD"/>
    <property type="match status" value="1"/>
</dbReference>
<feature type="compositionally biased region" description="Basic and acidic residues" evidence="7">
    <location>
        <begin position="137"/>
        <end position="171"/>
    </location>
</feature>
<keyword evidence="10" id="KW-1185">Reference proteome</keyword>
<evidence type="ECO:0000256" key="3">
    <source>
        <dbReference type="ARBA" id="ARBA00022737"/>
    </source>
</evidence>
<dbReference type="SMART" id="SM00360">
    <property type="entry name" value="RRM"/>
    <property type="match status" value="1"/>
</dbReference>
<proteinExistence type="predicted"/>
<feature type="region of interest" description="Disordered" evidence="7">
    <location>
        <begin position="137"/>
        <end position="175"/>
    </location>
</feature>
<dbReference type="PANTHER" id="PTHR23003:SF62">
    <property type="entry name" value="SERINE_ARGININE (SR)-TYPE SHUTTLING MRNA BINDING PROTEIN NPL3"/>
    <property type="match status" value="1"/>
</dbReference>
<protein>
    <recommendedName>
        <fullName evidence="8">RRM domain-containing protein</fullName>
    </recommendedName>
</protein>
<dbReference type="OrthoDB" id="546586at2759"/>
<dbReference type="EMBL" id="JAEHOD010000025">
    <property type="protein sequence ID" value="KAG2446716.1"/>
    <property type="molecule type" value="Genomic_DNA"/>
</dbReference>
<evidence type="ECO:0000259" key="8">
    <source>
        <dbReference type="PROSITE" id="PS50102"/>
    </source>
</evidence>
<dbReference type="InterPro" id="IPR035979">
    <property type="entry name" value="RBD_domain_sf"/>
</dbReference>
<keyword evidence="5" id="KW-0539">Nucleus</keyword>
<evidence type="ECO:0000256" key="7">
    <source>
        <dbReference type="SAM" id="MobiDB-lite"/>
    </source>
</evidence>
<evidence type="ECO:0000313" key="9">
    <source>
        <dbReference type="EMBL" id="KAG2446716.1"/>
    </source>
</evidence>